<dbReference type="PANTHER" id="PTHR47943:SF8">
    <property type="entry name" value="CYTOCHROME P450"/>
    <property type="match status" value="1"/>
</dbReference>
<gene>
    <name evidence="11" type="ORF">AT9943_LOCUS15678</name>
</gene>
<comment type="subcellular location">
    <subcellularLocation>
        <location evidence="2">Membrane</location>
    </subcellularLocation>
</comment>
<keyword evidence="9" id="KW-0472">Membrane</keyword>
<evidence type="ECO:0000256" key="1">
    <source>
        <dbReference type="ARBA" id="ARBA00001971"/>
    </source>
</evidence>
<evidence type="ECO:0000256" key="3">
    <source>
        <dbReference type="ARBA" id="ARBA00010617"/>
    </source>
</evidence>
<reference evidence="11 12" key="1">
    <citation type="submission" date="2020-09" db="EMBL/GenBank/DDBJ databases">
        <authorList>
            <person name="Ashkenazy H."/>
        </authorList>
    </citation>
    <scope>NUCLEOTIDE SEQUENCE [LARGE SCALE GENOMIC DNA]</scope>
    <source>
        <strain evidence="12">cv. Cdm-0</strain>
    </source>
</reference>
<proteinExistence type="inferred from homology"/>
<feature type="chain" id="PRO_5028820181" evidence="10">
    <location>
        <begin position="19"/>
        <end position="216"/>
    </location>
</feature>
<name>A0A7G2F4F5_ARATH</name>
<keyword evidence="6" id="KW-0560">Oxidoreductase</keyword>
<evidence type="ECO:0000256" key="7">
    <source>
        <dbReference type="ARBA" id="ARBA00023004"/>
    </source>
</evidence>
<keyword evidence="7" id="KW-0408">Iron</keyword>
<dbReference type="InterPro" id="IPR036396">
    <property type="entry name" value="Cyt_P450_sf"/>
</dbReference>
<dbReference type="GO" id="GO:0016020">
    <property type="term" value="C:membrane"/>
    <property type="evidence" value="ECO:0007669"/>
    <property type="project" value="UniProtKB-SubCell"/>
</dbReference>
<dbReference type="GO" id="GO:0005506">
    <property type="term" value="F:iron ion binding"/>
    <property type="evidence" value="ECO:0007669"/>
    <property type="project" value="InterPro"/>
</dbReference>
<dbReference type="Pfam" id="PF00067">
    <property type="entry name" value="p450"/>
    <property type="match status" value="1"/>
</dbReference>
<dbReference type="PANTHER" id="PTHR47943">
    <property type="entry name" value="CYTOCHROME P450 93A3-LIKE"/>
    <property type="match status" value="1"/>
</dbReference>
<dbReference type="EMBL" id="LR881469">
    <property type="protein sequence ID" value="CAD5328003.1"/>
    <property type="molecule type" value="Genomic_DNA"/>
</dbReference>
<dbReference type="Proteomes" id="UP000516314">
    <property type="component" value="Chromosome 4"/>
</dbReference>
<comment type="similarity">
    <text evidence="3">Belongs to the cytochrome P450 family.</text>
</comment>
<keyword evidence="5" id="KW-0479">Metal-binding</keyword>
<evidence type="ECO:0000256" key="5">
    <source>
        <dbReference type="ARBA" id="ARBA00022723"/>
    </source>
</evidence>
<evidence type="ECO:0000256" key="6">
    <source>
        <dbReference type="ARBA" id="ARBA00023002"/>
    </source>
</evidence>
<dbReference type="AlphaFoldDB" id="A0A7G2F4F5"/>
<sequence length="216" mass="24728">MAAMIFILLCLFTFLCYSLFYKKPKDSRANCDRPPSPPSLPIIGHLHLILSNLAHKSFQRLSSKYGPLLHLRIFHIPIVLVSSASVAYDIFRAQDVNVSFRSTSTFEECLFFGTSGFFQAPYGDYWKFMRKLMVTKLLGPQALERSRNIRVEEIDRLYKNLLNKAMKKESVEIGEEASKLSNNVICTMIMGRSCSEDNDARDLTFREGDNECFSQV</sequence>
<dbReference type="InterPro" id="IPR001128">
    <property type="entry name" value="Cyt_P450"/>
</dbReference>
<accession>A0A7G2F4F5</accession>
<dbReference type="SUPFAM" id="SSF48264">
    <property type="entry name" value="Cytochrome P450"/>
    <property type="match status" value="1"/>
</dbReference>
<evidence type="ECO:0000256" key="8">
    <source>
        <dbReference type="ARBA" id="ARBA00023033"/>
    </source>
</evidence>
<comment type="cofactor">
    <cofactor evidence="1">
        <name>heme</name>
        <dbReference type="ChEBI" id="CHEBI:30413"/>
    </cofactor>
</comment>
<evidence type="ECO:0000313" key="11">
    <source>
        <dbReference type="EMBL" id="CAD5328003.1"/>
    </source>
</evidence>
<keyword evidence="8" id="KW-0503">Monooxygenase</keyword>
<feature type="signal peptide" evidence="10">
    <location>
        <begin position="1"/>
        <end position="18"/>
    </location>
</feature>
<dbReference type="GO" id="GO:0020037">
    <property type="term" value="F:heme binding"/>
    <property type="evidence" value="ECO:0007669"/>
    <property type="project" value="InterPro"/>
</dbReference>
<dbReference type="Gene3D" id="1.10.630.10">
    <property type="entry name" value="Cytochrome P450"/>
    <property type="match status" value="1"/>
</dbReference>
<evidence type="ECO:0000256" key="2">
    <source>
        <dbReference type="ARBA" id="ARBA00004370"/>
    </source>
</evidence>
<keyword evidence="10" id="KW-0732">Signal</keyword>
<protein>
    <submittedName>
        <fullName evidence="11">(thale cress) hypothetical protein</fullName>
    </submittedName>
</protein>
<evidence type="ECO:0000256" key="4">
    <source>
        <dbReference type="ARBA" id="ARBA00022617"/>
    </source>
</evidence>
<evidence type="ECO:0000313" key="12">
    <source>
        <dbReference type="Proteomes" id="UP000516314"/>
    </source>
</evidence>
<evidence type="ECO:0000256" key="9">
    <source>
        <dbReference type="ARBA" id="ARBA00023136"/>
    </source>
</evidence>
<organism evidence="11 12">
    <name type="scientific">Arabidopsis thaliana</name>
    <name type="common">Mouse-ear cress</name>
    <dbReference type="NCBI Taxonomy" id="3702"/>
    <lineage>
        <taxon>Eukaryota</taxon>
        <taxon>Viridiplantae</taxon>
        <taxon>Streptophyta</taxon>
        <taxon>Embryophyta</taxon>
        <taxon>Tracheophyta</taxon>
        <taxon>Spermatophyta</taxon>
        <taxon>Magnoliopsida</taxon>
        <taxon>eudicotyledons</taxon>
        <taxon>Gunneridae</taxon>
        <taxon>Pentapetalae</taxon>
        <taxon>rosids</taxon>
        <taxon>malvids</taxon>
        <taxon>Brassicales</taxon>
        <taxon>Brassicaceae</taxon>
        <taxon>Camelineae</taxon>
        <taxon>Arabidopsis</taxon>
    </lineage>
</organism>
<dbReference type="GO" id="GO:0016705">
    <property type="term" value="F:oxidoreductase activity, acting on paired donors, with incorporation or reduction of molecular oxygen"/>
    <property type="evidence" value="ECO:0007669"/>
    <property type="project" value="InterPro"/>
</dbReference>
<evidence type="ECO:0000256" key="10">
    <source>
        <dbReference type="SAM" id="SignalP"/>
    </source>
</evidence>
<dbReference type="GO" id="GO:0004497">
    <property type="term" value="F:monooxygenase activity"/>
    <property type="evidence" value="ECO:0007669"/>
    <property type="project" value="UniProtKB-KW"/>
</dbReference>
<keyword evidence="4" id="KW-0349">Heme</keyword>